<sequence length="70" mass="8003">MTPTVKHKNNNSARTTDKYCSLCFIFITYSIPDLCETCYNETIMFNITIHGAASESKRECKFTKQDVELG</sequence>
<proteinExistence type="predicted"/>
<name>K0DD41_LEUCJ</name>
<organism evidence="1 2">
    <name type="scientific">Leuconostoc carnosum (strain JB16)</name>
    <dbReference type="NCBI Taxonomy" id="1229758"/>
    <lineage>
        <taxon>Bacteria</taxon>
        <taxon>Bacillati</taxon>
        <taxon>Bacillota</taxon>
        <taxon>Bacilli</taxon>
        <taxon>Lactobacillales</taxon>
        <taxon>Lactobacillaceae</taxon>
        <taxon>Leuconostoc</taxon>
    </lineage>
</organism>
<dbReference type="HOGENOM" id="CLU_2753009_0_0_9"/>
<keyword evidence="2" id="KW-1185">Reference proteome</keyword>
<dbReference type="KEGG" id="lcn:C270_05100"/>
<dbReference type="STRING" id="1229758.C270_05100"/>
<dbReference type="EMBL" id="CP003851">
    <property type="protein sequence ID" value="AFT81931.1"/>
    <property type="molecule type" value="Genomic_DNA"/>
</dbReference>
<reference evidence="1 2" key="1">
    <citation type="journal article" date="2012" name="J. Bacteriol.">
        <title>Complete genome sequence of Leuconostoc carnosum strain JB16, isolated from Kimchi.</title>
        <authorList>
            <person name="Jung J.Y."/>
            <person name="Lee S.H."/>
            <person name="Jeon C.O."/>
        </authorList>
    </citation>
    <scope>NUCLEOTIDE SEQUENCE [LARGE SCALE GENOMIC DNA]</scope>
    <source>
        <strain evidence="1 2">JB16</strain>
    </source>
</reference>
<evidence type="ECO:0000313" key="2">
    <source>
        <dbReference type="Proteomes" id="UP000006299"/>
    </source>
</evidence>
<accession>K0DD41</accession>
<dbReference type="Proteomes" id="UP000006299">
    <property type="component" value="Chromosome"/>
</dbReference>
<gene>
    <name evidence="1" type="ordered locus">C270_05100</name>
</gene>
<evidence type="ECO:0000313" key="1">
    <source>
        <dbReference type="EMBL" id="AFT81931.1"/>
    </source>
</evidence>
<dbReference type="AlphaFoldDB" id="K0DD41"/>
<protein>
    <submittedName>
        <fullName evidence="1">Uncharacterized protein</fullName>
    </submittedName>
</protein>